<dbReference type="EMBL" id="CADEAL010004233">
    <property type="protein sequence ID" value="CAB1454951.1"/>
    <property type="molecule type" value="Genomic_DNA"/>
</dbReference>
<evidence type="ECO:0000313" key="2">
    <source>
        <dbReference type="EMBL" id="CAB1454951.1"/>
    </source>
</evidence>
<gene>
    <name evidence="2" type="ORF">PLEPLA_LOCUS42721</name>
</gene>
<dbReference type="Proteomes" id="UP001153269">
    <property type="component" value="Unassembled WGS sequence"/>
</dbReference>
<evidence type="ECO:0000313" key="3">
    <source>
        <dbReference type="Proteomes" id="UP001153269"/>
    </source>
</evidence>
<dbReference type="AlphaFoldDB" id="A0A9N7Z8W3"/>
<evidence type="ECO:0000256" key="1">
    <source>
        <dbReference type="SAM" id="MobiDB-lite"/>
    </source>
</evidence>
<organism evidence="2 3">
    <name type="scientific">Pleuronectes platessa</name>
    <name type="common">European plaice</name>
    <dbReference type="NCBI Taxonomy" id="8262"/>
    <lineage>
        <taxon>Eukaryota</taxon>
        <taxon>Metazoa</taxon>
        <taxon>Chordata</taxon>
        <taxon>Craniata</taxon>
        <taxon>Vertebrata</taxon>
        <taxon>Euteleostomi</taxon>
        <taxon>Actinopterygii</taxon>
        <taxon>Neopterygii</taxon>
        <taxon>Teleostei</taxon>
        <taxon>Neoteleostei</taxon>
        <taxon>Acanthomorphata</taxon>
        <taxon>Carangaria</taxon>
        <taxon>Pleuronectiformes</taxon>
        <taxon>Pleuronectoidei</taxon>
        <taxon>Pleuronectidae</taxon>
        <taxon>Pleuronectes</taxon>
    </lineage>
</organism>
<comment type="caution">
    <text evidence="2">The sequence shown here is derived from an EMBL/GenBank/DDBJ whole genome shotgun (WGS) entry which is preliminary data.</text>
</comment>
<name>A0A9N7Z8W3_PLEPL</name>
<protein>
    <submittedName>
        <fullName evidence="2">Uncharacterized protein</fullName>
    </submittedName>
</protein>
<sequence>MAIEEKDPQARRRRLVCHHHRRLLLLTLPRPAEATSAKPPPTGHSRTHASRSHMFRCVPPDQRETAMARNTLAVKPHANKELQGLLMQRWQRAAAAAASK</sequence>
<proteinExistence type="predicted"/>
<accession>A0A9N7Z8W3</accession>
<keyword evidence="3" id="KW-1185">Reference proteome</keyword>
<reference evidence="2" key="1">
    <citation type="submission" date="2020-03" db="EMBL/GenBank/DDBJ databases">
        <authorList>
            <person name="Weist P."/>
        </authorList>
    </citation>
    <scope>NUCLEOTIDE SEQUENCE</scope>
</reference>
<feature type="region of interest" description="Disordered" evidence="1">
    <location>
        <begin position="28"/>
        <end position="53"/>
    </location>
</feature>